<dbReference type="InterPro" id="IPR007694">
    <property type="entry name" value="DNA_helicase_DnaB-like_C"/>
</dbReference>
<evidence type="ECO:0000256" key="12">
    <source>
        <dbReference type="RuleBase" id="RU362085"/>
    </source>
</evidence>
<dbReference type="GO" id="GO:0016787">
    <property type="term" value="F:hydrolase activity"/>
    <property type="evidence" value="ECO:0007669"/>
    <property type="project" value="UniProtKB-KW"/>
</dbReference>
<dbReference type="PANTHER" id="PTHR30153">
    <property type="entry name" value="REPLICATIVE DNA HELICASE DNAB"/>
    <property type="match status" value="1"/>
</dbReference>
<accession>A0ABY8VG12</accession>
<dbReference type="InterPro" id="IPR036185">
    <property type="entry name" value="DNA_heli_DnaB-like_N_sf"/>
</dbReference>
<evidence type="ECO:0000256" key="1">
    <source>
        <dbReference type="ARBA" id="ARBA00008428"/>
    </source>
</evidence>
<dbReference type="CDD" id="cd00984">
    <property type="entry name" value="DnaB_C"/>
    <property type="match status" value="1"/>
</dbReference>
<proteinExistence type="inferred from homology"/>
<organism evidence="15 16">
    <name type="scientific">Corynebacterium breve</name>
    <dbReference type="NCBI Taxonomy" id="3049799"/>
    <lineage>
        <taxon>Bacteria</taxon>
        <taxon>Bacillati</taxon>
        <taxon>Actinomycetota</taxon>
        <taxon>Actinomycetes</taxon>
        <taxon>Mycobacteriales</taxon>
        <taxon>Corynebacteriaceae</taxon>
        <taxon>Corynebacterium</taxon>
    </lineage>
</organism>
<comment type="similarity">
    <text evidence="1 12">Belongs to the helicase family. DnaB subfamily.</text>
</comment>
<sequence>MSSTENAASFDDGFVLPPEPPESQENDYGRRESYRKKDNFNRQDKEMLEYRQPPHDRQAEMGVLGSLLMSPQTVLDVIEELDAEDFYFPAHQMIYQAVLDLYSQGIEGDAVIVAGRLDGLNQLERVGGAPFLHTLMHDVPTPANAHYYAKIVAEKSVLRQLVNAGTRVVQMGYDGTEGMEVENVVDRAQQEVFAVAQSRQTEDYSKLSDLLQPTVTELTKIQNGGDENGVPTGFVDLDKLTNGLRPGQMIIIAARPGVGKSTLALDFMRSASIHHGKSSVIFSLEMGGTEIVMRLLSAETEIKLSSMRAGTMEEAEWEKLTTRLGEIQDAPIFIDDSPNLTMMEIRSKARRLKQQHGLDLVVLDYLQLMSSGKKVESRQQEVSEFSRQMKLLAKELEVPVIAISQLNRGPESRNDKKPQLADLRESGSLEQDADMVFLLYRPDSQDPDDERAGEADIIIAKHRGGPIGTVPVAHQLHYSRFVNMARG</sequence>
<reference evidence="15 16" key="1">
    <citation type="submission" date="2023-05" db="EMBL/GenBank/DDBJ databases">
        <title>Corynebacterium suedekumii sp. nov. and Corynebacterium breve sp. nov. isolated from raw cow's milk.</title>
        <authorList>
            <person name="Baer M.K."/>
            <person name="Mehl L."/>
            <person name="Hellmuth R."/>
            <person name="Marke G."/>
            <person name="Lipski A."/>
        </authorList>
    </citation>
    <scope>NUCLEOTIDE SEQUENCE [LARGE SCALE GENOMIC DNA]</scope>
    <source>
        <strain evidence="15 16">R4</strain>
    </source>
</reference>
<feature type="domain" description="SF4 helicase" evidence="14">
    <location>
        <begin position="223"/>
        <end position="487"/>
    </location>
</feature>
<keyword evidence="5 12" id="KW-0378">Hydrolase</keyword>
<dbReference type="EC" id="5.6.2.3" evidence="11 12"/>
<evidence type="ECO:0000256" key="11">
    <source>
        <dbReference type="NCBIfam" id="TIGR00665"/>
    </source>
</evidence>
<comment type="catalytic activity">
    <reaction evidence="10 12">
        <text>ATP + H2O = ADP + phosphate + H(+)</text>
        <dbReference type="Rhea" id="RHEA:13065"/>
        <dbReference type="ChEBI" id="CHEBI:15377"/>
        <dbReference type="ChEBI" id="CHEBI:15378"/>
        <dbReference type="ChEBI" id="CHEBI:30616"/>
        <dbReference type="ChEBI" id="CHEBI:43474"/>
        <dbReference type="ChEBI" id="CHEBI:456216"/>
        <dbReference type="EC" id="5.6.2.3"/>
    </reaction>
</comment>
<dbReference type="InterPro" id="IPR027417">
    <property type="entry name" value="P-loop_NTPase"/>
</dbReference>
<evidence type="ECO:0000256" key="7">
    <source>
        <dbReference type="ARBA" id="ARBA00022840"/>
    </source>
</evidence>
<gene>
    <name evidence="15" type="primary">dnaB</name>
    <name evidence="15" type="ORF">QP027_10910</name>
</gene>
<evidence type="ECO:0000313" key="15">
    <source>
        <dbReference type="EMBL" id="WIM67583.1"/>
    </source>
</evidence>
<protein>
    <recommendedName>
        <fullName evidence="11 12">Replicative DNA helicase</fullName>
        <ecNumber evidence="11 12">5.6.2.3</ecNumber>
    </recommendedName>
</protein>
<dbReference type="Gene3D" id="1.10.860.10">
    <property type="entry name" value="DNAb Helicase, Chain A"/>
    <property type="match status" value="1"/>
</dbReference>
<dbReference type="PROSITE" id="PS51199">
    <property type="entry name" value="SF4_HELICASE"/>
    <property type="match status" value="1"/>
</dbReference>
<evidence type="ECO:0000256" key="2">
    <source>
        <dbReference type="ARBA" id="ARBA00022515"/>
    </source>
</evidence>
<dbReference type="InterPro" id="IPR003593">
    <property type="entry name" value="AAA+_ATPase"/>
</dbReference>
<keyword evidence="6 12" id="KW-0347">Helicase</keyword>
<dbReference type="EMBL" id="CP126969">
    <property type="protein sequence ID" value="WIM67583.1"/>
    <property type="molecule type" value="Genomic_DNA"/>
</dbReference>
<evidence type="ECO:0000256" key="10">
    <source>
        <dbReference type="ARBA" id="ARBA00048954"/>
    </source>
</evidence>
<keyword evidence="8 12" id="KW-0238">DNA-binding</keyword>
<keyword evidence="4 12" id="KW-0547">Nucleotide-binding</keyword>
<dbReference type="Proteomes" id="UP001225598">
    <property type="component" value="Chromosome"/>
</dbReference>
<dbReference type="Pfam" id="PF03796">
    <property type="entry name" value="DnaB_C"/>
    <property type="match status" value="1"/>
</dbReference>
<dbReference type="GO" id="GO:0003678">
    <property type="term" value="F:DNA helicase activity"/>
    <property type="evidence" value="ECO:0007669"/>
    <property type="project" value="UniProtKB-EC"/>
</dbReference>
<dbReference type="Gene3D" id="3.40.50.300">
    <property type="entry name" value="P-loop containing nucleotide triphosphate hydrolases"/>
    <property type="match status" value="1"/>
</dbReference>
<name>A0ABY8VG12_9CORY</name>
<evidence type="ECO:0000256" key="5">
    <source>
        <dbReference type="ARBA" id="ARBA00022801"/>
    </source>
</evidence>
<dbReference type="PANTHER" id="PTHR30153:SF2">
    <property type="entry name" value="REPLICATIVE DNA HELICASE"/>
    <property type="match status" value="1"/>
</dbReference>
<dbReference type="RefSeq" id="WP_284824778.1">
    <property type="nucleotide sequence ID" value="NZ_CP126969.1"/>
</dbReference>
<keyword evidence="7 12" id="KW-0067">ATP-binding</keyword>
<evidence type="ECO:0000256" key="4">
    <source>
        <dbReference type="ARBA" id="ARBA00022741"/>
    </source>
</evidence>
<feature type="region of interest" description="Disordered" evidence="13">
    <location>
        <begin position="1"/>
        <end position="49"/>
    </location>
</feature>
<keyword evidence="3 12" id="KW-0235">DNA replication</keyword>
<feature type="compositionally biased region" description="Basic and acidic residues" evidence="13">
    <location>
        <begin position="27"/>
        <end position="49"/>
    </location>
</feature>
<dbReference type="Pfam" id="PF00772">
    <property type="entry name" value="DnaB"/>
    <property type="match status" value="1"/>
</dbReference>
<evidence type="ECO:0000256" key="3">
    <source>
        <dbReference type="ARBA" id="ARBA00022705"/>
    </source>
</evidence>
<evidence type="ECO:0000256" key="8">
    <source>
        <dbReference type="ARBA" id="ARBA00023125"/>
    </source>
</evidence>
<evidence type="ECO:0000313" key="16">
    <source>
        <dbReference type="Proteomes" id="UP001225598"/>
    </source>
</evidence>
<comment type="function">
    <text evidence="12">The main replicative DNA helicase, it participates in initiation and elongation during chromosome replication. Travels ahead of the DNA replisome, separating dsDNA into templates for DNA synthesis. A processive ATP-dependent 5'-3' DNA helicase it has DNA-dependent ATPase activity.</text>
</comment>
<dbReference type="InterPro" id="IPR016136">
    <property type="entry name" value="DNA_helicase_N/primase_C"/>
</dbReference>
<dbReference type="InterPro" id="IPR007693">
    <property type="entry name" value="DNA_helicase_DnaB-like_N"/>
</dbReference>
<evidence type="ECO:0000259" key="14">
    <source>
        <dbReference type="PROSITE" id="PS51199"/>
    </source>
</evidence>
<dbReference type="SUPFAM" id="SSF52540">
    <property type="entry name" value="P-loop containing nucleoside triphosphate hydrolases"/>
    <property type="match status" value="1"/>
</dbReference>
<dbReference type="SMART" id="SM00382">
    <property type="entry name" value="AAA"/>
    <property type="match status" value="1"/>
</dbReference>
<keyword evidence="16" id="KW-1185">Reference proteome</keyword>
<keyword evidence="2 12" id="KW-0639">Primosome</keyword>
<keyword evidence="9" id="KW-0413">Isomerase</keyword>
<dbReference type="InterPro" id="IPR007692">
    <property type="entry name" value="DNA_helicase_DnaB"/>
</dbReference>
<evidence type="ECO:0000256" key="9">
    <source>
        <dbReference type="ARBA" id="ARBA00023235"/>
    </source>
</evidence>
<dbReference type="SUPFAM" id="SSF48024">
    <property type="entry name" value="N-terminal domain of DnaB helicase"/>
    <property type="match status" value="1"/>
</dbReference>
<evidence type="ECO:0000256" key="6">
    <source>
        <dbReference type="ARBA" id="ARBA00022806"/>
    </source>
</evidence>
<dbReference type="NCBIfam" id="TIGR00665">
    <property type="entry name" value="DnaB"/>
    <property type="match status" value="1"/>
</dbReference>
<evidence type="ECO:0000256" key="13">
    <source>
        <dbReference type="SAM" id="MobiDB-lite"/>
    </source>
</evidence>